<keyword evidence="5" id="KW-0324">Glycolysis</keyword>
<dbReference type="EMBL" id="JAJSOW010000100">
    <property type="protein sequence ID" value="KAI9187461.1"/>
    <property type="molecule type" value="Genomic_DNA"/>
</dbReference>
<comment type="pathway">
    <text evidence="2">Carbohydrate degradation; glycolysis; D-glyceraldehyde 3-phosphate and glycerone phosphate from D-glucose: step 4/4.</text>
</comment>
<evidence type="ECO:0000313" key="9">
    <source>
        <dbReference type="Proteomes" id="UP001064489"/>
    </source>
</evidence>
<dbReference type="Gene3D" id="3.20.20.70">
    <property type="entry name" value="Aldolase class I"/>
    <property type="match status" value="1"/>
</dbReference>
<evidence type="ECO:0000313" key="8">
    <source>
        <dbReference type="EMBL" id="KAI9187461.1"/>
    </source>
</evidence>
<gene>
    <name evidence="8" type="ORF">LWI28_028408</name>
</gene>
<comment type="catalytic activity">
    <reaction evidence="1">
        <text>beta-D-fructose 1,6-bisphosphate = D-glyceraldehyde 3-phosphate + dihydroxyacetone phosphate</text>
        <dbReference type="Rhea" id="RHEA:14729"/>
        <dbReference type="ChEBI" id="CHEBI:32966"/>
        <dbReference type="ChEBI" id="CHEBI:57642"/>
        <dbReference type="ChEBI" id="CHEBI:59776"/>
        <dbReference type="EC" id="4.1.2.13"/>
    </reaction>
</comment>
<dbReference type="InterPro" id="IPR000741">
    <property type="entry name" value="FBA_I"/>
</dbReference>
<feature type="compositionally biased region" description="Low complexity" evidence="7">
    <location>
        <begin position="44"/>
        <end position="59"/>
    </location>
</feature>
<dbReference type="AlphaFoldDB" id="A0AAD5J7F0"/>
<dbReference type="GO" id="GO:0004332">
    <property type="term" value="F:fructose-bisphosphate aldolase activity"/>
    <property type="evidence" value="ECO:0007669"/>
    <property type="project" value="UniProtKB-EC"/>
</dbReference>
<feature type="region of interest" description="Disordered" evidence="7">
    <location>
        <begin position="29"/>
        <end position="64"/>
    </location>
</feature>
<feature type="compositionally biased region" description="Polar residues" evidence="7">
    <location>
        <begin position="30"/>
        <end position="43"/>
    </location>
</feature>
<comment type="caution">
    <text evidence="8">The sequence shown here is derived from an EMBL/GenBank/DDBJ whole genome shotgun (WGS) entry which is preliminary data.</text>
</comment>
<dbReference type="InterPro" id="IPR013785">
    <property type="entry name" value="Aldolase_TIM"/>
</dbReference>
<evidence type="ECO:0000256" key="1">
    <source>
        <dbReference type="ARBA" id="ARBA00000441"/>
    </source>
</evidence>
<evidence type="ECO:0000256" key="7">
    <source>
        <dbReference type="SAM" id="MobiDB-lite"/>
    </source>
</evidence>
<protein>
    <recommendedName>
        <fullName evidence="4">fructose-bisphosphate aldolase</fullName>
        <ecNumber evidence="4">4.1.2.13</ecNumber>
    </recommendedName>
</protein>
<reference evidence="8" key="2">
    <citation type="submission" date="2023-02" db="EMBL/GenBank/DDBJ databases">
        <authorList>
            <person name="Swenson N.G."/>
            <person name="Wegrzyn J.L."/>
            <person name="Mcevoy S.L."/>
        </authorList>
    </citation>
    <scope>NUCLEOTIDE SEQUENCE</scope>
    <source>
        <strain evidence="8">91603</strain>
        <tissue evidence="8">Leaf</tissue>
    </source>
</reference>
<dbReference type="Proteomes" id="UP001064489">
    <property type="component" value="Chromosome 3"/>
</dbReference>
<organism evidence="8 9">
    <name type="scientific">Acer negundo</name>
    <name type="common">Box elder</name>
    <dbReference type="NCBI Taxonomy" id="4023"/>
    <lineage>
        <taxon>Eukaryota</taxon>
        <taxon>Viridiplantae</taxon>
        <taxon>Streptophyta</taxon>
        <taxon>Embryophyta</taxon>
        <taxon>Tracheophyta</taxon>
        <taxon>Spermatophyta</taxon>
        <taxon>Magnoliopsida</taxon>
        <taxon>eudicotyledons</taxon>
        <taxon>Gunneridae</taxon>
        <taxon>Pentapetalae</taxon>
        <taxon>rosids</taxon>
        <taxon>malvids</taxon>
        <taxon>Sapindales</taxon>
        <taxon>Sapindaceae</taxon>
        <taxon>Hippocastanoideae</taxon>
        <taxon>Acereae</taxon>
        <taxon>Acer</taxon>
    </lineage>
</organism>
<dbReference type="EC" id="4.1.2.13" evidence="4"/>
<evidence type="ECO:0000256" key="2">
    <source>
        <dbReference type="ARBA" id="ARBA00004714"/>
    </source>
</evidence>
<sequence length="132" mass="14022">MPSTLPHQGREFWLQMRALAPLASVLPASTSKTLNPTANPSTNSSLRLQTPSSSSQVSSFWRKPSTRRPLMGSLSLKSSRKTIIIPGIKVDKGTVELAGTNGETTTQGFDSLGARCQQYYKAGAGSPSGLLS</sequence>
<evidence type="ECO:0000256" key="5">
    <source>
        <dbReference type="ARBA" id="ARBA00023152"/>
    </source>
</evidence>
<accession>A0AAD5J7F0</accession>
<keyword evidence="9" id="KW-1185">Reference proteome</keyword>
<proteinExistence type="inferred from homology"/>
<dbReference type="SUPFAM" id="SSF51569">
    <property type="entry name" value="Aldolase"/>
    <property type="match status" value="1"/>
</dbReference>
<dbReference type="PANTHER" id="PTHR11627">
    <property type="entry name" value="FRUCTOSE-BISPHOSPHATE ALDOLASE"/>
    <property type="match status" value="1"/>
</dbReference>
<keyword evidence="6" id="KW-0456">Lyase</keyword>
<dbReference type="GO" id="GO:0006096">
    <property type="term" value="P:glycolytic process"/>
    <property type="evidence" value="ECO:0007669"/>
    <property type="project" value="UniProtKB-KW"/>
</dbReference>
<dbReference type="Pfam" id="PF00274">
    <property type="entry name" value="Glycolytic"/>
    <property type="match status" value="1"/>
</dbReference>
<evidence type="ECO:0000256" key="4">
    <source>
        <dbReference type="ARBA" id="ARBA00013068"/>
    </source>
</evidence>
<evidence type="ECO:0000256" key="6">
    <source>
        <dbReference type="ARBA" id="ARBA00023239"/>
    </source>
</evidence>
<evidence type="ECO:0000256" key="3">
    <source>
        <dbReference type="ARBA" id="ARBA00010387"/>
    </source>
</evidence>
<reference evidence="8" key="1">
    <citation type="journal article" date="2022" name="Plant J.">
        <title>Strategies of tolerance reflected in two North American maple genomes.</title>
        <authorList>
            <person name="McEvoy S.L."/>
            <person name="Sezen U.U."/>
            <person name="Trouern-Trend A."/>
            <person name="McMahon S.M."/>
            <person name="Schaberg P.G."/>
            <person name="Yang J."/>
            <person name="Wegrzyn J.L."/>
            <person name="Swenson N.G."/>
        </authorList>
    </citation>
    <scope>NUCLEOTIDE SEQUENCE</scope>
    <source>
        <strain evidence="8">91603</strain>
    </source>
</reference>
<comment type="similarity">
    <text evidence="3">Belongs to the class I fructose-bisphosphate aldolase family.</text>
</comment>
<name>A0AAD5J7F0_ACENE</name>